<dbReference type="PANTHER" id="PTHR13037">
    <property type="entry name" value="FORMIN"/>
    <property type="match status" value="1"/>
</dbReference>
<feature type="region of interest" description="Disordered" evidence="2">
    <location>
        <begin position="1028"/>
        <end position="1050"/>
    </location>
</feature>
<evidence type="ECO:0000313" key="5">
    <source>
        <dbReference type="Proteomes" id="UP000722791"/>
    </source>
</evidence>
<feature type="region of interest" description="Disordered" evidence="2">
    <location>
        <begin position="1137"/>
        <end position="1157"/>
    </location>
</feature>
<sequence length="1157" mass="118643">MASLNRRASSLPARAAEIATGSHDDLVLLQSEVEARVATSPPLQEPRSPPVVATFSPVFDLELGGSCGSTPQYRRCRGSHTPQGGVSRRCVTAAVAPISLHPFPAATPAAAALQKLPNTLSQMKATNPAITALSGSTGLDRSVSDLQVMWARRNSGGAAASANTGTVLLNPSGERLAELCKPTSDLEQELARQLRAFRAARITSKQSASSADLIPARPSSSLGASSPQPPQQQPPLPAIGPKSADVGSPSGPTPGEIEALASELQSAGFLVQILDGTRLSKDARSCLRTLKHRFLVCLGRVPAPMSQTLQRQSVPGKDHDSRAAALCSLGLSDAAACGSASAGGDSGGDGACKQELKQQPQPEPRSQSQLQGGPEELLTEPLVVEVRFREQFLIANPTQAYQLLLLSIPVVFVGPFGRLDAVVDLMAAEVAAVFKEAKRPLPPWRTKGAMLSKWAPAQLGELGRLMRCAVPPQPHQLLQGQPLEGLAKREKSSGSAIGVHDMATAEHAIAAAAAAATVAAMARDPLSEPLKPWPRLGRSIAEDIVRATAAAGAVVGAAGGDDITDDERSVAHRSNSAPPRTAAGPRSAVAAAGDSGVLTQSETGIEVTHLDSLDQLMRQTLTSLSQVEPAVAAVVVAERNVRSIATIKQHSATRVAPLGSPPTEPTTDAIPRGDAAELSFPILPEISPMPDAGRMLAAIRPTGRDGHESVPVTNPIPSQPPPQQQPPPPSLLARASEANSTAAAPPPAVVPTLQPYRGLSSLSPFACVLVPAQCECEHNDQDSPGVGSYHCGSDGERPAPGSDRLSTVAGDGCHSRISYATPEFTFNHSALNGVDPTRGMYGEDLDLACRDAPGGSELRLGPSLPLPKPTRPPSQFAATDSSAGTIMVAARHPTEACGIIPAASPFTSGVATNSEGMNLAHQPLAKGALHQYRGGAADATAAAAPSPPAAAATAATADPSRPAPPAITHLGGIRCGGGGACDYNLPFAGKPETLHITRRSSSDLHRAAEKFKKATSLLAVALRLTKGSGGCSDSRDAGAVAPSESGDIGSLSAVERSGAYHGDQQQQQQQQQHTTIKPTAAATTASAVAGAAQRPAGGGVGGGLQVALAGGVMTQPSGDAPPWARIRTVKWNQSTTACAAAPPAAAPLTGPEPAPDI</sequence>
<dbReference type="OrthoDB" id="691424at2759"/>
<feature type="region of interest" description="Disordered" evidence="2">
    <location>
        <begin position="208"/>
        <end position="256"/>
    </location>
</feature>
<feature type="region of interest" description="Disordered" evidence="2">
    <location>
        <begin position="1057"/>
        <end position="1076"/>
    </location>
</feature>
<dbReference type="Proteomes" id="UP000747110">
    <property type="component" value="Unassembled WGS sequence"/>
</dbReference>
<dbReference type="EMBL" id="BNCQ01000040">
    <property type="protein sequence ID" value="GIM11834.1"/>
    <property type="molecule type" value="Genomic_DNA"/>
</dbReference>
<feature type="region of interest" description="Disordered" evidence="2">
    <location>
        <begin position="702"/>
        <end position="748"/>
    </location>
</feature>
<dbReference type="PANTHER" id="PTHR13037:SF24">
    <property type="entry name" value="POLYCOMB PROTEIN PCL-RELATED"/>
    <property type="match status" value="1"/>
</dbReference>
<comment type="caution">
    <text evidence="4">The sequence shown here is derived from an EMBL/GenBank/DDBJ whole genome shotgun (WGS) entry which is preliminary data.</text>
</comment>
<proteinExistence type="predicted"/>
<feature type="compositionally biased region" description="Pro residues" evidence="2">
    <location>
        <begin position="227"/>
        <end position="238"/>
    </location>
</feature>
<dbReference type="InterPro" id="IPR006502">
    <property type="entry name" value="PDDEXK-like"/>
</dbReference>
<keyword evidence="1" id="KW-0945">Host-virus interaction</keyword>
<feature type="compositionally biased region" description="Low complexity" evidence="2">
    <location>
        <begin position="1137"/>
        <end position="1149"/>
    </location>
</feature>
<dbReference type="Proteomes" id="UP000722791">
    <property type="component" value="Unassembled WGS sequence"/>
</dbReference>
<feature type="region of interest" description="Disordered" evidence="2">
    <location>
        <begin position="340"/>
        <end position="374"/>
    </location>
</feature>
<protein>
    <submittedName>
        <fullName evidence="4">Uncharacterized protein</fullName>
    </submittedName>
</protein>
<evidence type="ECO:0000256" key="1">
    <source>
        <dbReference type="ARBA" id="ARBA00022581"/>
    </source>
</evidence>
<feature type="region of interest" description="Disordered" evidence="2">
    <location>
        <begin position="558"/>
        <end position="586"/>
    </location>
</feature>
<feature type="compositionally biased region" description="Low complexity" evidence="2">
    <location>
        <begin position="351"/>
        <end position="374"/>
    </location>
</feature>
<gene>
    <name evidence="3" type="ORF">Vretifemale_5468</name>
    <name evidence="4" type="ORF">Vretimale_15290</name>
</gene>
<feature type="compositionally biased region" description="Low complexity" evidence="2">
    <location>
        <begin position="1064"/>
        <end position="1076"/>
    </location>
</feature>
<name>A0A8J4GRK0_9CHLO</name>
<evidence type="ECO:0000256" key="2">
    <source>
        <dbReference type="SAM" id="MobiDB-lite"/>
    </source>
</evidence>
<dbReference type="EMBL" id="BNCP01000007">
    <property type="protein sequence ID" value="GIL75755.1"/>
    <property type="molecule type" value="Genomic_DNA"/>
</dbReference>
<organism evidence="4 5">
    <name type="scientific">Volvox reticuliferus</name>
    <dbReference type="NCBI Taxonomy" id="1737510"/>
    <lineage>
        <taxon>Eukaryota</taxon>
        <taxon>Viridiplantae</taxon>
        <taxon>Chlorophyta</taxon>
        <taxon>core chlorophytes</taxon>
        <taxon>Chlorophyceae</taxon>
        <taxon>CS clade</taxon>
        <taxon>Chlamydomonadales</taxon>
        <taxon>Volvocaceae</taxon>
        <taxon>Volvox</taxon>
    </lineage>
</organism>
<reference evidence="4" key="1">
    <citation type="journal article" date="2021" name="Proc. Natl. Acad. Sci. U.S.A.">
        <title>Three genomes in the algal genus Volvox reveal the fate of a haploid sex-determining region after a transition to homothallism.</title>
        <authorList>
            <person name="Yamamoto K."/>
            <person name="Hamaji T."/>
            <person name="Kawai-Toyooka H."/>
            <person name="Matsuzaki R."/>
            <person name="Takahashi F."/>
            <person name="Nishimura Y."/>
            <person name="Kawachi M."/>
            <person name="Noguchi H."/>
            <person name="Minakuchi Y."/>
            <person name="Umen J.G."/>
            <person name="Toyoda A."/>
            <person name="Nozaki H."/>
        </authorList>
    </citation>
    <scope>NUCLEOTIDE SEQUENCE</scope>
    <source>
        <strain evidence="4">NIES-3785</strain>
        <strain evidence="3">NIES-3786</strain>
    </source>
</reference>
<dbReference type="AlphaFoldDB" id="A0A8J4GRK0"/>
<feature type="region of interest" description="Disordered" evidence="2">
    <location>
        <begin position="780"/>
        <end position="807"/>
    </location>
</feature>
<evidence type="ECO:0000313" key="3">
    <source>
        <dbReference type="EMBL" id="GIL75755.1"/>
    </source>
</evidence>
<evidence type="ECO:0000313" key="6">
    <source>
        <dbReference type="Proteomes" id="UP000747110"/>
    </source>
</evidence>
<dbReference type="Pfam" id="PF04720">
    <property type="entry name" value="PDDEXK_6"/>
    <property type="match status" value="1"/>
</dbReference>
<feature type="compositionally biased region" description="Pro residues" evidence="2">
    <location>
        <begin position="717"/>
        <end position="730"/>
    </location>
</feature>
<keyword evidence="6" id="KW-1185">Reference proteome</keyword>
<evidence type="ECO:0000313" key="4">
    <source>
        <dbReference type="EMBL" id="GIM11834.1"/>
    </source>
</evidence>
<feature type="region of interest" description="Disordered" evidence="2">
    <location>
        <begin position="853"/>
        <end position="878"/>
    </location>
</feature>
<accession>A0A8J4GRK0</accession>